<sequence length="479" mass="53200">MKKLTILLAVVALISFRAVAQYSSLTVINSVNVSTDTKDKPQSKIWQRDNSYWTVLTQDDGTFLWKLDGTNWVNVLKLSTSGYGRADCKVVGNVTHILLYRGESSHLVSVEYVKAAGTYKLWSERPTRVSVMLDPGVETATIELDENGRMWLASDATNKVNVRWSDAPFTNWSAPVTLATGLNNDDLCAIVALPKQGKIGVIWSNQNGRKFGFKTHKTGTNPANWSADEEPAIKSAKNSGRGIADDHINLAVANDGTLYCAIKTGYESSSLPRIALLIRRPSGSWDDLYEVTRNEGTRPIIIINEENKKLKIIYTASESGGSIYYKETTLDRIYFSPRFTLLEGKYNFASSTKDNYRTTTVIMASRKTEPGSVTTTEAWSVLATDPPYNPDPIREELVAYPNPFIEKSTLRFFLPESGPYSITLQDIDGVHLMDLCKGKLAADQEKTIEIDGSKLRCGVYVAKMQTNHGVKVARLILAR</sequence>
<evidence type="ECO:0000313" key="3">
    <source>
        <dbReference type="Proteomes" id="UP000326570"/>
    </source>
</evidence>
<reference evidence="2 3" key="1">
    <citation type="submission" date="2019-09" db="EMBL/GenBank/DDBJ databases">
        <title>Genome sequence of Adhaeribacter sp. M2.</title>
        <authorList>
            <person name="Srinivasan S."/>
        </authorList>
    </citation>
    <scope>NUCLEOTIDE SEQUENCE [LARGE SCALE GENOMIC DNA]</scope>
    <source>
        <strain evidence="2 3">M2</strain>
    </source>
</reference>
<feature type="signal peptide" evidence="1">
    <location>
        <begin position="1"/>
        <end position="20"/>
    </location>
</feature>
<evidence type="ECO:0000256" key="1">
    <source>
        <dbReference type="SAM" id="SignalP"/>
    </source>
</evidence>
<keyword evidence="1" id="KW-0732">Signal</keyword>
<proteinExistence type="predicted"/>
<dbReference type="AlphaFoldDB" id="A0A5N1J3Q6"/>
<dbReference type="SUPFAM" id="SSF89372">
    <property type="entry name" value="Fucose-specific lectin"/>
    <property type="match status" value="1"/>
</dbReference>
<dbReference type="InterPro" id="IPR026444">
    <property type="entry name" value="Secre_tail"/>
</dbReference>
<dbReference type="NCBIfam" id="TIGR04183">
    <property type="entry name" value="Por_Secre_tail"/>
    <property type="match status" value="1"/>
</dbReference>
<dbReference type="EMBL" id="VTWT01000002">
    <property type="protein sequence ID" value="KAA9340725.1"/>
    <property type="molecule type" value="Genomic_DNA"/>
</dbReference>
<dbReference type="RefSeq" id="WP_150902652.1">
    <property type="nucleotide sequence ID" value="NZ_VTWT01000002.1"/>
</dbReference>
<gene>
    <name evidence="2" type="ORF">F0P94_04675</name>
</gene>
<accession>A0A5N1J3Q6</accession>
<name>A0A5N1J3Q6_9BACT</name>
<comment type="caution">
    <text evidence="2">The sequence shown here is derived from an EMBL/GenBank/DDBJ whole genome shotgun (WGS) entry which is preliminary data.</text>
</comment>
<organism evidence="2 3">
    <name type="scientific">Adhaeribacter soli</name>
    <dbReference type="NCBI Taxonomy" id="2607655"/>
    <lineage>
        <taxon>Bacteria</taxon>
        <taxon>Pseudomonadati</taxon>
        <taxon>Bacteroidota</taxon>
        <taxon>Cytophagia</taxon>
        <taxon>Cytophagales</taxon>
        <taxon>Hymenobacteraceae</taxon>
        <taxon>Adhaeribacter</taxon>
    </lineage>
</organism>
<feature type="chain" id="PRO_5024867649" evidence="1">
    <location>
        <begin position="21"/>
        <end position="479"/>
    </location>
</feature>
<keyword evidence="3" id="KW-1185">Reference proteome</keyword>
<evidence type="ECO:0000313" key="2">
    <source>
        <dbReference type="EMBL" id="KAA9340725.1"/>
    </source>
</evidence>
<dbReference type="Proteomes" id="UP000326570">
    <property type="component" value="Unassembled WGS sequence"/>
</dbReference>
<protein>
    <submittedName>
        <fullName evidence="2">T9SS type A sorting domain-containing protein</fullName>
    </submittedName>
</protein>